<feature type="transmembrane region" description="Helical" evidence="7">
    <location>
        <begin position="360"/>
        <end position="381"/>
    </location>
</feature>
<feature type="transmembrane region" description="Helical" evidence="7">
    <location>
        <begin position="297"/>
        <end position="315"/>
    </location>
</feature>
<dbReference type="AlphaFoldDB" id="A0A0F2LWW4"/>
<feature type="compositionally biased region" description="Low complexity" evidence="6">
    <location>
        <begin position="176"/>
        <end position="194"/>
    </location>
</feature>
<dbReference type="InterPro" id="IPR036259">
    <property type="entry name" value="MFS_trans_sf"/>
</dbReference>
<evidence type="ECO:0000256" key="1">
    <source>
        <dbReference type="ARBA" id="ARBA00004141"/>
    </source>
</evidence>
<feature type="transmembrane region" description="Helical" evidence="7">
    <location>
        <begin position="494"/>
        <end position="517"/>
    </location>
</feature>
<feature type="compositionally biased region" description="Pro residues" evidence="6">
    <location>
        <begin position="89"/>
        <end position="101"/>
    </location>
</feature>
<evidence type="ECO:0000256" key="6">
    <source>
        <dbReference type="SAM" id="MobiDB-lite"/>
    </source>
</evidence>
<feature type="transmembrane region" description="Helical" evidence="7">
    <location>
        <begin position="393"/>
        <end position="411"/>
    </location>
</feature>
<organism evidence="8 9">
    <name type="scientific">Sporothrix schenckii 1099-18</name>
    <dbReference type="NCBI Taxonomy" id="1397361"/>
    <lineage>
        <taxon>Eukaryota</taxon>
        <taxon>Fungi</taxon>
        <taxon>Dikarya</taxon>
        <taxon>Ascomycota</taxon>
        <taxon>Pezizomycotina</taxon>
        <taxon>Sordariomycetes</taxon>
        <taxon>Sordariomycetidae</taxon>
        <taxon>Ophiostomatales</taxon>
        <taxon>Ophiostomataceae</taxon>
        <taxon>Sporothrix</taxon>
    </lineage>
</organism>
<feature type="transmembrane region" description="Helical" evidence="7">
    <location>
        <begin position="690"/>
        <end position="711"/>
    </location>
</feature>
<evidence type="ECO:0000256" key="4">
    <source>
        <dbReference type="ARBA" id="ARBA00022989"/>
    </source>
</evidence>
<dbReference type="PANTHER" id="PTHR23502:SF68">
    <property type="entry name" value="MULTIDRUG TRANSPORTER, PUTATIVE (AFU_ORTHOLOGUE AFUA_3G01120)-RELATED"/>
    <property type="match status" value="1"/>
</dbReference>
<dbReference type="Pfam" id="PF07690">
    <property type="entry name" value="MFS_1"/>
    <property type="match status" value="1"/>
</dbReference>
<feature type="transmembrane region" description="Helical" evidence="7">
    <location>
        <begin position="335"/>
        <end position="353"/>
    </location>
</feature>
<evidence type="ECO:0000256" key="2">
    <source>
        <dbReference type="ARBA" id="ARBA00008335"/>
    </source>
</evidence>
<dbReference type="RefSeq" id="XP_016584613.1">
    <property type="nucleotide sequence ID" value="XM_016729947.1"/>
</dbReference>
<feature type="compositionally biased region" description="Basic and acidic residues" evidence="6">
    <location>
        <begin position="32"/>
        <end position="57"/>
    </location>
</feature>
<evidence type="ECO:0000256" key="7">
    <source>
        <dbReference type="SAM" id="Phobius"/>
    </source>
</evidence>
<keyword evidence="5 7" id="KW-0472">Membrane</keyword>
<feature type="transmembrane region" description="Helical" evidence="7">
    <location>
        <begin position="717"/>
        <end position="737"/>
    </location>
</feature>
<feature type="compositionally biased region" description="Basic residues" evidence="6">
    <location>
        <begin position="196"/>
        <end position="205"/>
    </location>
</feature>
<gene>
    <name evidence="8" type="ORF">SPSK_03106</name>
</gene>
<dbReference type="Proteomes" id="UP000033710">
    <property type="component" value="Unassembled WGS sequence"/>
</dbReference>
<comment type="subcellular location">
    <subcellularLocation>
        <location evidence="1">Membrane</location>
        <topology evidence="1">Multi-pass membrane protein</topology>
    </subcellularLocation>
</comment>
<dbReference type="EMBL" id="AXCR01000010">
    <property type="protein sequence ID" value="KJR81937.1"/>
    <property type="molecule type" value="Genomic_DNA"/>
</dbReference>
<keyword evidence="3 7" id="KW-0812">Transmembrane</keyword>
<feature type="transmembrane region" description="Helical" evidence="7">
    <location>
        <begin position="581"/>
        <end position="603"/>
    </location>
</feature>
<proteinExistence type="inferred from homology"/>
<dbReference type="KEGG" id="ssck:SPSK_03106"/>
<accession>A0A0F2LWW4</accession>
<sequence length="769" mass="81288">MDKRRQPSAFADIADTDEDFEKYLERELAKLAESKAAEKISKTEKVEKAEKAEKAETSRPSSPPKTANVALSAFPPKPRANPGLVLAVPPSPPSKDAPSQPPHTVSATPVSLRPVTPPKQPPSAPPTAPLPPPPAVPAGGSPPRYQPPKSLRVDILPVRGPMGGSTATRPRPMSYSSNMSATSMPMSMSTSTTTRRPIKYGKGKHTRTELVPQPSDDAADPLNWPRWKKEAHYGTLLLFVALVGVMKTALFAVHSQVATQYAVSYTAAAALTGAPLMVSAGSGFACLLASRLWGKRPLYLASAALLFIGTMWAITVPSHNFAQCMAARVFQGLGWGAFDVLVLGSVHDTYFAHERDARTAAVDLVAVACTWGGPLLGGVVSTSTASSTFGTQFAVLGGFLVVATLGLVLAVPETTYDRSYYSLNTPVPLSAWSNKALPLRPRTKFSSVLSREALRDYVTAGNLRPVSYASPSSATDVAILLQVPRAMAAPTTALLTLVTLLPFCALWGMAASVGLFFAPLPFDLSPRGLGALFTGPWLLATVAVLATTGGGLALLGRLAAKINVPWPSWTARLLSTARHNMVAVAVGSLLVLVGLLAFGLYIASCMSLMAAAARANHASFFAVAAAALGTADDVPAVHLPAVSFLLGLLAAGTYLLDATVRPMVRRSAQFTSPNLIVAQRNTVDMCGGLLVWRTLVSGAFVVALPNAVWFWTLLKAASIGLVTAHAVVATVVVFAWWRYDETVRRLDGQVMRSVDLGMLKGTGSFFDTD</sequence>
<protein>
    <submittedName>
        <fullName evidence="8">Major facilitator superfamily transporter</fullName>
    </submittedName>
</protein>
<evidence type="ECO:0000256" key="3">
    <source>
        <dbReference type="ARBA" id="ARBA00022692"/>
    </source>
</evidence>
<dbReference type="PANTHER" id="PTHR23502">
    <property type="entry name" value="MAJOR FACILITATOR SUPERFAMILY"/>
    <property type="match status" value="1"/>
</dbReference>
<dbReference type="GO" id="GO:0016020">
    <property type="term" value="C:membrane"/>
    <property type="evidence" value="ECO:0007669"/>
    <property type="project" value="UniProtKB-SubCell"/>
</dbReference>
<reference evidence="8 9" key="1">
    <citation type="journal article" date="2014" name="BMC Genomics">
        <title>Comparative genomics of the major fungal agents of human and animal Sporotrichosis: Sporothrix schenckii and Sporothrix brasiliensis.</title>
        <authorList>
            <person name="Teixeira M.M."/>
            <person name="de Almeida L.G."/>
            <person name="Kubitschek-Barreira P."/>
            <person name="Alves F.L."/>
            <person name="Kioshima E.S."/>
            <person name="Abadio A.K."/>
            <person name="Fernandes L."/>
            <person name="Derengowski L.S."/>
            <person name="Ferreira K.S."/>
            <person name="Souza R.C."/>
            <person name="Ruiz J.C."/>
            <person name="de Andrade N.C."/>
            <person name="Paes H.C."/>
            <person name="Nicola A.M."/>
            <person name="Albuquerque P."/>
            <person name="Gerber A.L."/>
            <person name="Martins V.P."/>
            <person name="Peconick L.D."/>
            <person name="Neto A.V."/>
            <person name="Chaucanez C.B."/>
            <person name="Silva P.A."/>
            <person name="Cunha O.L."/>
            <person name="de Oliveira F.F."/>
            <person name="dos Santos T.C."/>
            <person name="Barros A.L."/>
            <person name="Soares M.A."/>
            <person name="de Oliveira L.M."/>
            <person name="Marini M.M."/>
            <person name="Villalobos-Duno H."/>
            <person name="Cunha M.M."/>
            <person name="de Hoog S."/>
            <person name="da Silveira J.F."/>
            <person name="Henrissat B."/>
            <person name="Nino-Vega G.A."/>
            <person name="Cisalpino P.S."/>
            <person name="Mora-Montes H.M."/>
            <person name="Almeida S.R."/>
            <person name="Stajich J.E."/>
            <person name="Lopes-Bezerra L.M."/>
            <person name="Vasconcelos A.T."/>
            <person name="Felipe M.S."/>
        </authorList>
    </citation>
    <scope>NUCLEOTIDE SEQUENCE [LARGE SCALE GENOMIC DNA]</scope>
    <source>
        <strain evidence="8 9">1099-18</strain>
    </source>
</reference>
<dbReference type="Gene3D" id="1.20.1250.20">
    <property type="entry name" value="MFS general substrate transporter like domains"/>
    <property type="match status" value="1"/>
</dbReference>
<keyword evidence="4 7" id="KW-1133">Transmembrane helix</keyword>
<dbReference type="GeneID" id="27665224"/>
<dbReference type="InterPro" id="IPR011701">
    <property type="entry name" value="MFS"/>
</dbReference>
<evidence type="ECO:0000313" key="8">
    <source>
        <dbReference type="EMBL" id="KJR81937.1"/>
    </source>
</evidence>
<feature type="transmembrane region" description="Helical" evidence="7">
    <location>
        <begin position="233"/>
        <end position="253"/>
    </location>
</feature>
<evidence type="ECO:0000256" key="5">
    <source>
        <dbReference type="ARBA" id="ARBA00023136"/>
    </source>
</evidence>
<name>A0A0F2LWW4_SPOSC</name>
<dbReference type="OrthoDB" id="5215911at2759"/>
<feature type="transmembrane region" description="Helical" evidence="7">
    <location>
        <begin position="637"/>
        <end position="656"/>
    </location>
</feature>
<feature type="transmembrane region" description="Helical" evidence="7">
    <location>
        <begin position="265"/>
        <end position="290"/>
    </location>
</feature>
<dbReference type="GO" id="GO:0022857">
    <property type="term" value="F:transmembrane transporter activity"/>
    <property type="evidence" value="ECO:0007669"/>
    <property type="project" value="InterPro"/>
</dbReference>
<comment type="similarity">
    <text evidence="2">Belongs to the major facilitator superfamily.</text>
</comment>
<feature type="compositionally biased region" description="Pro residues" evidence="6">
    <location>
        <begin position="115"/>
        <end position="136"/>
    </location>
</feature>
<comment type="caution">
    <text evidence="8">The sequence shown here is derived from an EMBL/GenBank/DDBJ whole genome shotgun (WGS) entry which is preliminary data.</text>
</comment>
<feature type="region of interest" description="Disordered" evidence="6">
    <location>
        <begin position="32"/>
        <end position="217"/>
    </location>
</feature>
<dbReference type="VEuPathDB" id="FungiDB:SPSK_03106"/>
<feature type="transmembrane region" description="Helical" evidence="7">
    <location>
        <begin position="537"/>
        <end position="560"/>
    </location>
</feature>
<reference evidence="8 9" key="2">
    <citation type="journal article" date="2015" name="Eukaryot. Cell">
        <title>Asexual propagation of a virulent clone complex in a human and feline outbreak of sporotrichosis.</title>
        <authorList>
            <person name="Teixeira Mde M."/>
            <person name="Rodrigues A.M."/>
            <person name="Tsui C.K."/>
            <person name="de Almeida L.G."/>
            <person name="Van Diepeningen A.D."/>
            <person name="van den Ende B.G."/>
            <person name="Fernandes G.F."/>
            <person name="Kano R."/>
            <person name="Hamelin R.C."/>
            <person name="Lopes-Bezerra L.M."/>
            <person name="Vasconcelos A.T."/>
            <person name="de Hoog S."/>
            <person name="de Camargo Z.P."/>
            <person name="Felipe M.S."/>
        </authorList>
    </citation>
    <scope>NUCLEOTIDE SEQUENCE [LARGE SCALE GENOMIC DNA]</scope>
    <source>
        <strain evidence="8 9">1099-18</strain>
    </source>
</reference>
<dbReference type="SUPFAM" id="SSF103473">
    <property type="entry name" value="MFS general substrate transporter"/>
    <property type="match status" value="1"/>
</dbReference>
<evidence type="ECO:0000313" key="9">
    <source>
        <dbReference type="Proteomes" id="UP000033710"/>
    </source>
</evidence>